<reference evidence="2 3" key="1">
    <citation type="journal article" date="2011" name="Front. Microbiol.">
        <title>Genomic signatures of strain selection and enhancement in Bacillus atrophaeus var. globigii, a historical biowarfare simulant.</title>
        <authorList>
            <person name="Gibbons H.S."/>
            <person name="Broomall S.M."/>
            <person name="McNew L.A."/>
            <person name="Daligault H."/>
            <person name="Chapman C."/>
            <person name="Bruce D."/>
            <person name="Karavis M."/>
            <person name="Krepps M."/>
            <person name="McGregor P.A."/>
            <person name="Hong C."/>
            <person name="Park K.H."/>
            <person name="Akmal A."/>
            <person name="Feldman A."/>
            <person name="Lin J.S."/>
            <person name="Chang W.E."/>
            <person name="Higgs B.W."/>
            <person name="Demirev P."/>
            <person name="Lindquist J."/>
            <person name="Liem A."/>
            <person name="Fochler E."/>
            <person name="Read T.D."/>
            <person name="Tapia R."/>
            <person name="Johnson S."/>
            <person name="Bishop-Lilly K.A."/>
            <person name="Detter C."/>
            <person name="Han C."/>
            <person name="Sozhamannan S."/>
            <person name="Rosenzweig C.N."/>
            <person name="Skowronski E.W."/>
        </authorList>
    </citation>
    <scope>NUCLEOTIDE SEQUENCE [LARGE SCALE GENOMIC DNA]</scope>
    <source>
        <strain evidence="2 3">CC-PW-9</strain>
    </source>
</reference>
<keyword evidence="1" id="KW-1133">Transmembrane helix</keyword>
<keyword evidence="3" id="KW-1185">Reference proteome</keyword>
<dbReference type="EMBL" id="PIQH01000002">
    <property type="protein sequence ID" value="RUO81084.1"/>
    <property type="molecule type" value="Genomic_DNA"/>
</dbReference>
<comment type="caution">
    <text evidence="2">The sequence shown here is derived from an EMBL/GenBank/DDBJ whole genome shotgun (WGS) entry which is preliminary data.</text>
</comment>
<feature type="transmembrane region" description="Helical" evidence="1">
    <location>
        <begin position="20"/>
        <end position="38"/>
    </location>
</feature>
<evidence type="ECO:0000313" key="2">
    <source>
        <dbReference type="EMBL" id="RUO81084.1"/>
    </source>
</evidence>
<evidence type="ECO:0000256" key="1">
    <source>
        <dbReference type="SAM" id="Phobius"/>
    </source>
</evidence>
<protein>
    <submittedName>
        <fullName evidence="2">Uncharacterized protein</fullName>
    </submittedName>
</protein>
<name>A0A432ZT25_9GAMM</name>
<dbReference type="Proteomes" id="UP000287996">
    <property type="component" value="Unassembled WGS sequence"/>
</dbReference>
<feature type="transmembrane region" description="Helical" evidence="1">
    <location>
        <begin position="83"/>
        <end position="103"/>
    </location>
</feature>
<gene>
    <name evidence="2" type="ORF">CWI84_02950</name>
</gene>
<dbReference type="RefSeq" id="WP_126841078.1">
    <property type="nucleotide sequence ID" value="NZ_PIQH01000002.1"/>
</dbReference>
<sequence length="114" mass="12655">MKYDDEKNAPRSRFLNDGSLKRLIMVNVLLLLLFSIQIPEECNFCAILVHVAMLLLAIYASIMSARSIKALDQVTGGWNRGDGLTSVVILILLWSGFTALIALDHSIPALWRLG</sequence>
<organism evidence="2 3">
    <name type="scientific">Idiomarina tyrosinivorans</name>
    <dbReference type="NCBI Taxonomy" id="1445662"/>
    <lineage>
        <taxon>Bacteria</taxon>
        <taxon>Pseudomonadati</taxon>
        <taxon>Pseudomonadota</taxon>
        <taxon>Gammaproteobacteria</taxon>
        <taxon>Alteromonadales</taxon>
        <taxon>Idiomarinaceae</taxon>
        <taxon>Idiomarina</taxon>
    </lineage>
</organism>
<evidence type="ECO:0000313" key="3">
    <source>
        <dbReference type="Proteomes" id="UP000287996"/>
    </source>
</evidence>
<keyword evidence="1" id="KW-0472">Membrane</keyword>
<dbReference type="AlphaFoldDB" id="A0A432ZT25"/>
<feature type="transmembrane region" description="Helical" evidence="1">
    <location>
        <begin position="44"/>
        <end position="62"/>
    </location>
</feature>
<accession>A0A432ZT25</accession>
<proteinExistence type="predicted"/>
<keyword evidence="1" id="KW-0812">Transmembrane</keyword>